<organism evidence="5 6">
    <name type="scientific">Acetobacter sacchari</name>
    <dbReference type="NCBI Taxonomy" id="2661687"/>
    <lineage>
        <taxon>Bacteria</taxon>
        <taxon>Pseudomonadati</taxon>
        <taxon>Pseudomonadota</taxon>
        <taxon>Alphaproteobacteria</taxon>
        <taxon>Acetobacterales</taxon>
        <taxon>Acetobacteraceae</taxon>
        <taxon>Acetobacter</taxon>
    </lineage>
</organism>
<name>A0ABS3LW62_9PROT</name>
<keyword evidence="3" id="KW-0732">Signal</keyword>
<keyword evidence="1" id="KW-0472">Membrane</keyword>
<feature type="region of interest" description="Disordered" evidence="2">
    <location>
        <begin position="36"/>
        <end position="139"/>
    </location>
</feature>
<gene>
    <name evidence="5" type="ORF">J2D73_10075</name>
</gene>
<dbReference type="Gene3D" id="3.30.1330.60">
    <property type="entry name" value="OmpA-like domain"/>
    <property type="match status" value="1"/>
</dbReference>
<comment type="caution">
    <text evidence="5">The sequence shown here is derived from an EMBL/GenBank/DDBJ whole genome shotgun (WGS) entry which is preliminary data.</text>
</comment>
<evidence type="ECO:0000256" key="1">
    <source>
        <dbReference type="PROSITE-ProRule" id="PRU00473"/>
    </source>
</evidence>
<proteinExistence type="predicted"/>
<dbReference type="InterPro" id="IPR006665">
    <property type="entry name" value="OmpA-like"/>
</dbReference>
<evidence type="ECO:0000259" key="4">
    <source>
        <dbReference type="PROSITE" id="PS51123"/>
    </source>
</evidence>
<dbReference type="InterPro" id="IPR036737">
    <property type="entry name" value="OmpA-like_sf"/>
</dbReference>
<dbReference type="RefSeq" id="WP_207881424.1">
    <property type="nucleotide sequence ID" value="NZ_JAFVMF010000009.1"/>
</dbReference>
<accession>A0ABS3LW62</accession>
<feature type="compositionally biased region" description="Pro residues" evidence="2">
    <location>
        <begin position="115"/>
        <end position="139"/>
    </location>
</feature>
<dbReference type="Pfam" id="PF00691">
    <property type="entry name" value="OmpA"/>
    <property type="match status" value="1"/>
</dbReference>
<feature type="region of interest" description="Disordered" evidence="2">
    <location>
        <begin position="250"/>
        <end position="272"/>
    </location>
</feature>
<reference evidence="5 6" key="1">
    <citation type="submission" date="2021-03" db="EMBL/GenBank/DDBJ databases">
        <title>The complete genome sequence of Acetobacter sacchari TBRC 11175.</title>
        <authorList>
            <person name="Charoenyingcharoen P."/>
            <person name="Yukphan P."/>
        </authorList>
    </citation>
    <scope>NUCLEOTIDE SEQUENCE [LARGE SCALE GENOMIC DNA]</scope>
    <source>
        <strain evidence="5 6">TBRC 11175</strain>
    </source>
</reference>
<feature type="chain" id="PRO_5045992230" description="OmpA-like domain-containing protein" evidence="3">
    <location>
        <begin position="30"/>
        <end position="272"/>
    </location>
</feature>
<feature type="signal peptide" evidence="3">
    <location>
        <begin position="1"/>
        <end position="29"/>
    </location>
</feature>
<evidence type="ECO:0000313" key="6">
    <source>
        <dbReference type="Proteomes" id="UP000664771"/>
    </source>
</evidence>
<evidence type="ECO:0000256" key="2">
    <source>
        <dbReference type="SAM" id="MobiDB-lite"/>
    </source>
</evidence>
<sequence length="272" mass="27614">MKLHFCAAVSVAAVLTGGVALVAPLSARAQVTTNPDALDSITPEQKPRQEASASGHKAHAQRSARVGSDSSATVKPAAASQLTAPEKPVDGAVAATSGKSEAQPQASAPAKPAAPGKPPPPPTIPPAPPPIPILTPPPTPVDLHPFPNPAVPPAVKDAQGAATPIDGGVRITFAAKSSDLNAETRDAVLAFVKALQEKPDSRALIDAIGSGAPNDPSRPRRMALQRGLAVRAVLMNAGVPSTRIYVRVLPAPASPGPEPADRVDIRRSDAVP</sequence>
<feature type="compositionally biased region" description="Basic and acidic residues" evidence="2">
    <location>
        <begin position="259"/>
        <end position="272"/>
    </location>
</feature>
<dbReference type="PROSITE" id="PS51123">
    <property type="entry name" value="OMPA_2"/>
    <property type="match status" value="1"/>
</dbReference>
<protein>
    <recommendedName>
        <fullName evidence="4">OmpA-like domain-containing protein</fullName>
    </recommendedName>
</protein>
<feature type="compositionally biased region" description="Low complexity" evidence="2">
    <location>
        <begin position="102"/>
        <end position="114"/>
    </location>
</feature>
<evidence type="ECO:0000313" key="5">
    <source>
        <dbReference type="EMBL" id="MBO1360144.1"/>
    </source>
</evidence>
<feature type="domain" description="OmpA-like" evidence="4">
    <location>
        <begin position="160"/>
        <end position="272"/>
    </location>
</feature>
<dbReference type="EMBL" id="JAFVMF010000009">
    <property type="protein sequence ID" value="MBO1360144.1"/>
    <property type="molecule type" value="Genomic_DNA"/>
</dbReference>
<dbReference type="Proteomes" id="UP000664771">
    <property type="component" value="Unassembled WGS sequence"/>
</dbReference>
<evidence type="ECO:0000256" key="3">
    <source>
        <dbReference type="SAM" id="SignalP"/>
    </source>
</evidence>
<keyword evidence="6" id="KW-1185">Reference proteome</keyword>
<dbReference type="SUPFAM" id="SSF103088">
    <property type="entry name" value="OmpA-like"/>
    <property type="match status" value="1"/>
</dbReference>